<evidence type="ECO:0000256" key="5">
    <source>
        <dbReference type="ARBA" id="ARBA00022438"/>
    </source>
</evidence>
<dbReference type="GO" id="GO:0006508">
    <property type="term" value="P:proteolysis"/>
    <property type="evidence" value="ECO:0007669"/>
    <property type="project" value="UniProtKB-KW"/>
</dbReference>
<keyword evidence="8" id="KW-0378">Hydrolase</keyword>
<dbReference type="Proteomes" id="UP000182135">
    <property type="component" value="Unassembled WGS sequence"/>
</dbReference>
<evidence type="ECO:0000256" key="8">
    <source>
        <dbReference type="ARBA" id="ARBA00022801"/>
    </source>
</evidence>
<dbReference type="GO" id="GO:0046872">
    <property type="term" value="F:metal ion binding"/>
    <property type="evidence" value="ECO:0007669"/>
    <property type="project" value="UniProtKB-KW"/>
</dbReference>
<name>A0A1I2LZY1_9CLOT</name>
<dbReference type="SUPFAM" id="SSF144052">
    <property type="entry name" value="Thermophilic metalloprotease-like"/>
    <property type="match status" value="1"/>
</dbReference>
<proteinExistence type="inferred from homology"/>
<dbReference type="InterPro" id="IPR000787">
    <property type="entry name" value="Peptidase_M29"/>
</dbReference>
<keyword evidence="5 11" id="KW-0031">Aminopeptidase</keyword>
<accession>A0A1I2LZY1</accession>
<dbReference type="eggNOG" id="COG2309">
    <property type="taxonomic scope" value="Bacteria"/>
</dbReference>
<dbReference type="AlphaFoldDB" id="A0A1I2LZY1"/>
<dbReference type="OrthoDB" id="9803993at2"/>
<sequence length="410" mass="45991">MLNMDECLKKYAELAVVTGINIQKNQTLVVNAPIEAAEFVRLIADTAYEHGARNVKVRWNDEKLTLIKYLKAPFEVFKEFSPWEAKELEELANNGAAFLSISASDPEIFKNVDPNRIQEAVKASSVALKAYRERLMSSANAWCVISIPTAAWSMKVFPDLSREEAISKLWDAIFKIVRIDRDDTLGAWNEHIKNLTNKMNFLNEHSFKSLHFKSSKTDLVIDLPEKHLWAGGGEYNEKKVYFVANMPTEEVFTAPSRTGVNGIVWSTKPLNYNGNLINNFSLTFKDGAVVDFTAEEGYDALKKLLETDEGSKHLGEVALVPYDSPISNSNIIFYNTLFDENASCHLAFGEAYPTCIKGGENMTEEELKEAGANSSFNHVDFMVGSSDLDIIGETYSGEKIQIFKDGNWAF</sequence>
<keyword evidence="9" id="KW-0482">Metalloprotease</keyword>
<evidence type="ECO:0000313" key="12">
    <source>
        <dbReference type="Proteomes" id="UP000182135"/>
    </source>
</evidence>
<protein>
    <submittedName>
        <fullName evidence="11">Aminopeptidase</fullName>
    </submittedName>
</protein>
<dbReference type="Pfam" id="PF02073">
    <property type="entry name" value="Peptidase_M29"/>
    <property type="match status" value="1"/>
</dbReference>
<dbReference type="PANTHER" id="PTHR34448:SF3">
    <property type="entry name" value="AMINOPEPTIDASE AMPS"/>
    <property type="match status" value="1"/>
</dbReference>
<evidence type="ECO:0000256" key="9">
    <source>
        <dbReference type="ARBA" id="ARBA00023049"/>
    </source>
</evidence>
<evidence type="ECO:0000313" key="13">
    <source>
        <dbReference type="Proteomes" id="UP000246114"/>
    </source>
</evidence>
<gene>
    <name evidence="10" type="ORF">DBY38_10575</name>
    <name evidence="11" type="ORF">SAMN04487885_11287</name>
</gene>
<dbReference type="RefSeq" id="WP_027639966.1">
    <property type="nucleotide sequence ID" value="NZ_BAAACD010000011.1"/>
</dbReference>
<dbReference type="Proteomes" id="UP000246114">
    <property type="component" value="Unassembled WGS sequence"/>
</dbReference>
<reference evidence="10 13" key="2">
    <citation type="submission" date="2018-03" db="EMBL/GenBank/DDBJ databases">
        <title>The uncultured portion of the human microbiome is neutrally assembled.</title>
        <authorList>
            <person name="Jeraldo P."/>
            <person name="Boardman L."/>
            <person name="White B.A."/>
            <person name="Nelson H."/>
            <person name="Goldenfeld N."/>
            <person name="Chia N."/>
        </authorList>
    </citation>
    <scope>NUCLEOTIDE SEQUENCE [LARGE SCALE GENOMIC DNA]</scope>
    <source>
        <strain evidence="10">CIM:MAG 903</strain>
    </source>
</reference>
<evidence type="ECO:0000313" key="11">
    <source>
        <dbReference type="EMBL" id="SFF84922.1"/>
    </source>
</evidence>
<comment type="cofactor">
    <cofactor evidence="2">
        <name>Mg(2+)</name>
        <dbReference type="ChEBI" id="CHEBI:18420"/>
    </cofactor>
</comment>
<dbReference type="PRINTS" id="PR00919">
    <property type="entry name" value="THERMOPTASE"/>
</dbReference>
<dbReference type="GO" id="GO:0008237">
    <property type="term" value="F:metallopeptidase activity"/>
    <property type="evidence" value="ECO:0007669"/>
    <property type="project" value="UniProtKB-KW"/>
</dbReference>
<evidence type="ECO:0000256" key="6">
    <source>
        <dbReference type="ARBA" id="ARBA00022670"/>
    </source>
</evidence>
<reference evidence="11 12" key="1">
    <citation type="submission" date="2016-10" db="EMBL/GenBank/DDBJ databases">
        <authorList>
            <person name="de Groot N.N."/>
        </authorList>
    </citation>
    <scope>NUCLEOTIDE SEQUENCE [LARGE SCALE GENOMIC DNA]</scope>
    <source>
        <strain evidence="11 12">NLAE-zl-G419</strain>
    </source>
</reference>
<dbReference type="EMBL" id="FOOE01000012">
    <property type="protein sequence ID" value="SFF84922.1"/>
    <property type="molecule type" value="Genomic_DNA"/>
</dbReference>
<dbReference type="GeneID" id="90545047"/>
<dbReference type="InterPro" id="IPR052170">
    <property type="entry name" value="M29_Exopeptidase"/>
</dbReference>
<dbReference type="GO" id="GO:0004177">
    <property type="term" value="F:aminopeptidase activity"/>
    <property type="evidence" value="ECO:0007669"/>
    <property type="project" value="UniProtKB-KW"/>
</dbReference>
<dbReference type="InterPro" id="IPR035097">
    <property type="entry name" value="M29_N-terminal"/>
</dbReference>
<keyword evidence="6" id="KW-0645">Protease</keyword>
<dbReference type="EMBL" id="QAMZ01000048">
    <property type="protein sequence ID" value="PWL52571.1"/>
    <property type="molecule type" value="Genomic_DNA"/>
</dbReference>
<keyword evidence="12" id="KW-1185">Reference proteome</keyword>
<organism evidence="11 12">
    <name type="scientific">Clostridium cadaveris</name>
    <dbReference type="NCBI Taxonomy" id="1529"/>
    <lineage>
        <taxon>Bacteria</taxon>
        <taxon>Bacillati</taxon>
        <taxon>Bacillota</taxon>
        <taxon>Clostridia</taxon>
        <taxon>Eubacteriales</taxon>
        <taxon>Clostridiaceae</taxon>
        <taxon>Clostridium</taxon>
    </lineage>
</organism>
<comment type="cofactor">
    <cofactor evidence="1">
        <name>Co(2+)</name>
        <dbReference type="ChEBI" id="CHEBI:48828"/>
    </cofactor>
</comment>
<evidence type="ECO:0000256" key="4">
    <source>
        <dbReference type="ARBA" id="ARBA00008236"/>
    </source>
</evidence>
<evidence type="ECO:0000313" key="10">
    <source>
        <dbReference type="EMBL" id="PWL52571.1"/>
    </source>
</evidence>
<comment type="similarity">
    <text evidence="4">Belongs to the peptidase M29 family.</text>
</comment>
<dbReference type="PANTHER" id="PTHR34448">
    <property type="entry name" value="AMINOPEPTIDASE"/>
    <property type="match status" value="1"/>
</dbReference>
<comment type="cofactor">
    <cofactor evidence="3">
        <name>Zn(2+)</name>
        <dbReference type="ChEBI" id="CHEBI:29105"/>
    </cofactor>
</comment>
<evidence type="ECO:0000256" key="3">
    <source>
        <dbReference type="ARBA" id="ARBA00001947"/>
    </source>
</evidence>
<keyword evidence="7" id="KW-0479">Metal-binding</keyword>
<evidence type="ECO:0000256" key="1">
    <source>
        <dbReference type="ARBA" id="ARBA00001941"/>
    </source>
</evidence>
<evidence type="ECO:0000256" key="2">
    <source>
        <dbReference type="ARBA" id="ARBA00001946"/>
    </source>
</evidence>
<dbReference type="Gene3D" id="3.40.1830.10">
    <property type="entry name" value="Thermophilic metalloprotease (M29)"/>
    <property type="match status" value="1"/>
</dbReference>
<evidence type="ECO:0000256" key="7">
    <source>
        <dbReference type="ARBA" id="ARBA00022723"/>
    </source>
</evidence>